<dbReference type="Proteomes" id="UP000770015">
    <property type="component" value="Unassembled WGS sequence"/>
</dbReference>
<evidence type="ECO:0000256" key="3">
    <source>
        <dbReference type="ARBA" id="ARBA00022741"/>
    </source>
</evidence>
<dbReference type="PANTHER" id="PTHR22974:SF21">
    <property type="entry name" value="DUAL SPECIFICITY PROTEIN KINASE TTK"/>
    <property type="match status" value="1"/>
</dbReference>
<dbReference type="InterPro" id="IPR008271">
    <property type="entry name" value="Ser/Thr_kinase_AS"/>
</dbReference>
<evidence type="ECO:0000256" key="4">
    <source>
        <dbReference type="ARBA" id="ARBA00022777"/>
    </source>
</evidence>
<evidence type="ECO:0000256" key="1">
    <source>
        <dbReference type="ARBA" id="ARBA00022527"/>
    </source>
</evidence>
<dbReference type="GO" id="GO:0004674">
    <property type="term" value="F:protein serine/threonine kinase activity"/>
    <property type="evidence" value="ECO:0007669"/>
    <property type="project" value="UniProtKB-KW"/>
</dbReference>
<proteinExistence type="predicted"/>
<sequence length="858" mass="94830">MSAASPTPMGTAPSSGLVRRTSQRQALRRPSSRSQLGRPEVNTAGPPAKRSDSQSYAANDSSDDEIPVPMKLSALTKALLNDGPATRRPVSPPRTRRRTSNLAASTSSASEERRHLRSGSVQALEQKPSRPASPHKNKESREASPVRKRVIRLSNTGRDSGFGQVQPEKRRSITTRQASRDTLRSSRTSSQHEAREQSADEQAEPQQPNVYTPQSQGMRVVRISASSASRRAAQGPSSASRRSISNVDAEAPVEPAIRDSAPPSHGSDQAHSNGARSVKIEDNLALQSSMRVKRVGKVPGSFLSGPARRGRRRQSEEEAEANGEPYAMASSQDPDGLAGDLQQDPASSFYGNGRDFASGSPVAPKESSRATHRRQMSDALLESAARPAPEDEYVPEVHIPFRLPSRPHMPSGHDQENEPQSVFKRSQNKIDLIPQSEVKEIPRRPASVDISNRHPSPDRKALASLASNTPRRPAPPPPPKMSVLQAATNTAHTGSTSQGKQRRNVLRVNGKTYSRLDCLGRGGSAKVYRVTAENGTMFALKRVSLEQADPMTIKGYRGEIDLLGKLTTVDRVINLYDWELNDEKKMLTLLMELGERDLNSMLKDRQNPEAAKFDPAFVRFYWKEMLECLQSVHQFDVVHSDLKPANFVLVQGRLKLIDFGIANAIETDETVNVHRETQIGTPNYMSPESLMDFNAPRGARVPGRPKLMKLGKPSDIWSLGCILYQMVYGVPPFGHIVNQMARCQAIINWDHAIEFPARGMGGVPVPPSLLRTLKRCLNREIHMRPTSEELLHETDPFLYPMELPDRALPIDEDLLGRIIQSVVSRCRDNMPTEAEAKTIWPGAYWQSVKKATEMSRMS</sequence>
<feature type="compositionally biased region" description="Low complexity" evidence="7">
    <location>
        <begin position="222"/>
        <end position="243"/>
    </location>
</feature>
<dbReference type="CDD" id="cd14131">
    <property type="entry name" value="PKc_Mps1"/>
    <property type="match status" value="1"/>
</dbReference>
<keyword evidence="1" id="KW-0723">Serine/threonine-protein kinase</keyword>
<dbReference type="PANTHER" id="PTHR22974">
    <property type="entry name" value="MIXED LINEAGE PROTEIN KINASE"/>
    <property type="match status" value="1"/>
</dbReference>
<gene>
    <name evidence="9" type="ORF">F5X68DRAFT_155564</name>
</gene>
<dbReference type="FunFam" id="1.10.510.10:FF:000377">
    <property type="entry name" value="Checkpoint protein kinase"/>
    <property type="match status" value="1"/>
</dbReference>
<dbReference type="PROSITE" id="PS00107">
    <property type="entry name" value="PROTEIN_KINASE_ATP"/>
    <property type="match status" value="1"/>
</dbReference>
<dbReference type="GO" id="GO:0000776">
    <property type="term" value="C:kinetochore"/>
    <property type="evidence" value="ECO:0007669"/>
    <property type="project" value="TreeGrafter"/>
</dbReference>
<keyword evidence="4 9" id="KW-0418">Kinase</keyword>
<dbReference type="AlphaFoldDB" id="A0A9P8V730"/>
<dbReference type="InterPro" id="IPR027084">
    <property type="entry name" value="Mps1_cat"/>
</dbReference>
<dbReference type="InterPro" id="IPR000719">
    <property type="entry name" value="Prot_kinase_dom"/>
</dbReference>
<dbReference type="GO" id="GO:0007094">
    <property type="term" value="P:mitotic spindle assembly checkpoint signaling"/>
    <property type="evidence" value="ECO:0007669"/>
    <property type="project" value="TreeGrafter"/>
</dbReference>
<feature type="compositionally biased region" description="Basic and acidic residues" evidence="7">
    <location>
        <begin position="178"/>
        <end position="198"/>
    </location>
</feature>
<feature type="binding site" evidence="6">
    <location>
        <position position="541"/>
    </location>
    <ligand>
        <name>ATP</name>
        <dbReference type="ChEBI" id="CHEBI:30616"/>
    </ligand>
</feature>
<feature type="compositionally biased region" description="Polar residues" evidence="7">
    <location>
        <begin position="204"/>
        <end position="217"/>
    </location>
</feature>
<accession>A0A9P8V730</accession>
<dbReference type="Gene3D" id="1.10.510.10">
    <property type="entry name" value="Transferase(Phosphotransferase) domain 1"/>
    <property type="match status" value="1"/>
</dbReference>
<dbReference type="Gene3D" id="3.30.200.20">
    <property type="entry name" value="Phosphorylase Kinase, domain 1"/>
    <property type="match status" value="1"/>
</dbReference>
<dbReference type="GO" id="GO:0098813">
    <property type="term" value="P:nuclear chromosome segregation"/>
    <property type="evidence" value="ECO:0007669"/>
    <property type="project" value="UniProtKB-ARBA"/>
</dbReference>
<dbReference type="PROSITE" id="PS50011">
    <property type="entry name" value="PROTEIN_KINASE_DOM"/>
    <property type="match status" value="1"/>
</dbReference>
<dbReference type="Pfam" id="PF00069">
    <property type="entry name" value="Pkinase"/>
    <property type="match status" value="1"/>
</dbReference>
<dbReference type="InterPro" id="IPR011009">
    <property type="entry name" value="Kinase-like_dom_sf"/>
</dbReference>
<dbReference type="FunFam" id="3.30.200.20:FF:000131">
    <property type="entry name" value="Dual specificity protein kinase TTK"/>
    <property type="match status" value="1"/>
</dbReference>
<evidence type="ECO:0000256" key="7">
    <source>
        <dbReference type="SAM" id="MobiDB-lite"/>
    </source>
</evidence>
<dbReference type="SMART" id="SM00220">
    <property type="entry name" value="S_TKc"/>
    <property type="match status" value="1"/>
</dbReference>
<dbReference type="InterPro" id="IPR017441">
    <property type="entry name" value="Protein_kinase_ATP_BS"/>
</dbReference>
<dbReference type="PROSITE" id="PS00108">
    <property type="entry name" value="PROTEIN_KINASE_ST"/>
    <property type="match status" value="1"/>
</dbReference>
<dbReference type="GO" id="GO:0033316">
    <property type="term" value="P:meiotic spindle assembly checkpoint signaling"/>
    <property type="evidence" value="ECO:0007669"/>
    <property type="project" value="TreeGrafter"/>
</dbReference>
<protein>
    <submittedName>
        <fullName evidence="9">Serine/threonine-protein kinase mph1</fullName>
    </submittedName>
</protein>
<feature type="compositionally biased region" description="Low complexity" evidence="7">
    <location>
        <begin position="100"/>
        <end position="109"/>
    </location>
</feature>
<keyword evidence="2" id="KW-0808">Transferase</keyword>
<dbReference type="GO" id="GO:0005524">
    <property type="term" value="F:ATP binding"/>
    <property type="evidence" value="ECO:0007669"/>
    <property type="project" value="UniProtKB-UniRule"/>
</dbReference>
<organism evidence="9 10">
    <name type="scientific">Plectosphaerella plurivora</name>
    <dbReference type="NCBI Taxonomy" id="936078"/>
    <lineage>
        <taxon>Eukaryota</taxon>
        <taxon>Fungi</taxon>
        <taxon>Dikarya</taxon>
        <taxon>Ascomycota</taxon>
        <taxon>Pezizomycotina</taxon>
        <taxon>Sordariomycetes</taxon>
        <taxon>Hypocreomycetidae</taxon>
        <taxon>Glomerellales</taxon>
        <taxon>Plectosphaerellaceae</taxon>
        <taxon>Plectosphaerella</taxon>
    </lineage>
</organism>
<feature type="compositionally biased region" description="Basic and acidic residues" evidence="7">
    <location>
        <begin position="136"/>
        <end position="145"/>
    </location>
</feature>
<dbReference type="GO" id="GO:0004712">
    <property type="term" value="F:protein serine/threonine/tyrosine kinase activity"/>
    <property type="evidence" value="ECO:0007669"/>
    <property type="project" value="TreeGrafter"/>
</dbReference>
<evidence type="ECO:0000256" key="5">
    <source>
        <dbReference type="ARBA" id="ARBA00022840"/>
    </source>
</evidence>
<name>A0A9P8V730_9PEZI</name>
<feature type="compositionally biased region" description="Basic and acidic residues" evidence="7">
    <location>
        <begin position="451"/>
        <end position="460"/>
    </location>
</feature>
<feature type="compositionally biased region" description="Polar residues" evidence="7">
    <location>
        <begin position="266"/>
        <end position="275"/>
    </location>
</feature>
<dbReference type="EMBL" id="JAGSXJ010000018">
    <property type="protein sequence ID" value="KAH6682129.1"/>
    <property type="molecule type" value="Genomic_DNA"/>
</dbReference>
<dbReference type="SUPFAM" id="SSF56112">
    <property type="entry name" value="Protein kinase-like (PK-like)"/>
    <property type="match status" value="1"/>
</dbReference>
<feature type="region of interest" description="Disordered" evidence="7">
    <location>
        <begin position="1"/>
        <end position="460"/>
    </location>
</feature>
<evidence type="ECO:0000259" key="8">
    <source>
        <dbReference type="PROSITE" id="PS50011"/>
    </source>
</evidence>
<evidence type="ECO:0000256" key="6">
    <source>
        <dbReference type="PROSITE-ProRule" id="PRU10141"/>
    </source>
</evidence>
<dbReference type="GO" id="GO:0034501">
    <property type="term" value="P:protein localization to kinetochore"/>
    <property type="evidence" value="ECO:0007669"/>
    <property type="project" value="TreeGrafter"/>
</dbReference>
<feature type="domain" description="Protein kinase" evidence="8">
    <location>
        <begin position="513"/>
        <end position="798"/>
    </location>
</feature>
<comment type="caution">
    <text evidence="9">The sequence shown here is derived from an EMBL/GenBank/DDBJ whole genome shotgun (WGS) entry which is preliminary data.</text>
</comment>
<evidence type="ECO:0000313" key="10">
    <source>
        <dbReference type="Proteomes" id="UP000770015"/>
    </source>
</evidence>
<keyword evidence="3 6" id="KW-0547">Nucleotide-binding</keyword>
<evidence type="ECO:0000313" key="9">
    <source>
        <dbReference type="EMBL" id="KAH6682129.1"/>
    </source>
</evidence>
<evidence type="ECO:0000256" key="2">
    <source>
        <dbReference type="ARBA" id="ARBA00022679"/>
    </source>
</evidence>
<reference evidence="9" key="1">
    <citation type="journal article" date="2021" name="Nat. Commun.">
        <title>Genetic determinants of endophytism in the Arabidopsis root mycobiome.</title>
        <authorList>
            <person name="Mesny F."/>
            <person name="Miyauchi S."/>
            <person name="Thiergart T."/>
            <person name="Pickel B."/>
            <person name="Atanasova L."/>
            <person name="Karlsson M."/>
            <person name="Huettel B."/>
            <person name="Barry K.W."/>
            <person name="Haridas S."/>
            <person name="Chen C."/>
            <person name="Bauer D."/>
            <person name="Andreopoulos W."/>
            <person name="Pangilinan J."/>
            <person name="LaButti K."/>
            <person name="Riley R."/>
            <person name="Lipzen A."/>
            <person name="Clum A."/>
            <person name="Drula E."/>
            <person name="Henrissat B."/>
            <person name="Kohler A."/>
            <person name="Grigoriev I.V."/>
            <person name="Martin F.M."/>
            <person name="Hacquard S."/>
        </authorList>
    </citation>
    <scope>NUCLEOTIDE SEQUENCE</scope>
    <source>
        <strain evidence="9">MPI-SDFR-AT-0117</strain>
    </source>
</reference>
<keyword evidence="5 6" id="KW-0067">ATP-binding</keyword>
<dbReference type="OrthoDB" id="20524at2759"/>
<dbReference type="GO" id="GO:0005634">
    <property type="term" value="C:nucleus"/>
    <property type="evidence" value="ECO:0007669"/>
    <property type="project" value="TreeGrafter"/>
</dbReference>
<keyword evidence="10" id="KW-1185">Reference proteome</keyword>